<dbReference type="RefSeq" id="WP_144398925.1">
    <property type="nucleotide sequence ID" value="NZ_VJXW01000032.1"/>
</dbReference>
<dbReference type="SUPFAM" id="SSF52540">
    <property type="entry name" value="P-loop containing nucleoside triphosphate hydrolases"/>
    <property type="match status" value="1"/>
</dbReference>
<dbReference type="InterPro" id="IPR027417">
    <property type="entry name" value="P-loop_NTPase"/>
</dbReference>
<evidence type="ECO:0000313" key="6">
    <source>
        <dbReference type="EMBL" id="TRW22251.1"/>
    </source>
</evidence>
<reference evidence="6 7" key="1">
    <citation type="submission" date="2019-07" db="EMBL/GenBank/DDBJ databases">
        <title>Criibacterium bergeronii gen. nov., sp. nov. isolated from human clinical samples.</title>
        <authorList>
            <person name="Maheux A.F."/>
            <person name="Boudreau D.K."/>
            <person name="Berube E."/>
            <person name="Brodeur S."/>
            <person name="Bernard K.A."/>
            <person name="Abed J.Y."/>
            <person name="Ducrey E."/>
            <person name="Guay E.F."/>
            <person name="Raymond F."/>
            <person name="Corbeil J."/>
            <person name="Domingo M.-C."/>
            <person name="Roy P.H."/>
            <person name="Boissinot M."/>
            <person name="Tocheva E.I."/>
            <person name="Omar R.F."/>
        </authorList>
    </citation>
    <scope>NUCLEOTIDE SEQUENCE [LARGE SCALE GENOMIC DNA]</scope>
    <source>
        <strain evidence="6 7">CCRI-24246</strain>
    </source>
</reference>
<dbReference type="OrthoDB" id="9815116at2"/>
<dbReference type="PANTHER" id="PTHR13696">
    <property type="entry name" value="P-LOOP CONTAINING NUCLEOSIDE TRIPHOSPHATE HYDROLASE"/>
    <property type="match status" value="1"/>
</dbReference>
<organism evidence="6 7">
    <name type="scientific">Criibacterium bergeronii</name>
    <dbReference type="NCBI Taxonomy" id="1871336"/>
    <lineage>
        <taxon>Bacteria</taxon>
        <taxon>Bacillati</taxon>
        <taxon>Bacillota</taxon>
        <taxon>Clostridia</taxon>
        <taxon>Peptostreptococcales</taxon>
        <taxon>Filifactoraceae</taxon>
        <taxon>Criibacterium</taxon>
    </lineage>
</organism>
<accession>A0A552UVH8</accession>
<dbReference type="EMBL" id="VJXW01000032">
    <property type="protein sequence ID" value="TRW22251.1"/>
    <property type="molecule type" value="Genomic_DNA"/>
</dbReference>
<dbReference type="PANTHER" id="PTHR13696:SF99">
    <property type="entry name" value="COBYRINIC ACID AC-DIAMIDE SYNTHASE"/>
    <property type="match status" value="1"/>
</dbReference>
<dbReference type="InterPro" id="IPR025669">
    <property type="entry name" value="AAA_dom"/>
</dbReference>
<dbReference type="Proteomes" id="UP000319424">
    <property type="component" value="Unassembled WGS sequence"/>
</dbReference>
<feature type="domain" description="AAA" evidence="5">
    <location>
        <begin position="3"/>
        <end position="182"/>
    </location>
</feature>
<comment type="caution">
    <text evidence="6">The sequence shown here is derived from an EMBL/GenBank/DDBJ whole genome shotgun (WGS) entry which is preliminary data.</text>
</comment>
<name>A0A552UVH8_9FIRM</name>
<evidence type="ECO:0000259" key="5">
    <source>
        <dbReference type="Pfam" id="PF13614"/>
    </source>
</evidence>
<dbReference type="InterPro" id="IPR050678">
    <property type="entry name" value="DNA_Partitioning_ATPase"/>
</dbReference>
<dbReference type="AlphaFoldDB" id="A0A552UVH8"/>
<dbReference type="Pfam" id="PF13614">
    <property type="entry name" value="AAA_31"/>
    <property type="match status" value="1"/>
</dbReference>
<sequence>MAEIIVVANQKGGVGKTTTTLNLAYSLKALDIDVLLVDMDPQANLTRCLGIDNPTKLEKTIGHLMMEEVDCEEYKADEYICTCDGIDFIPSSIYLSVVETQLKSETGSEKVLSEIIDKVRDNYDVILIDTSPSLGILTINALCSADSILITADTQMFAMVGLQDLIKTITKIKKRLHSAIEIKGIALTMCNNRTNLSKTIIEQVKENYGEAIRVFDTIIPQTVKIGEAIYYGQSIKKYAKKSKADIAYDSLAREVWYE</sequence>
<dbReference type="PIRSF" id="PIRSF009320">
    <property type="entry name" value="Nuc_binding_HP_1000"/>
    <property type="match status" value="1"/>
</dbReference>
<dbReference type="Gene3D" id="3.40.50.300">
    <property type="entry name" value="P-loop containing nucleotide triphosphate hydrolases"/>
    <property type="match status" value="1"/>
</dbReference>
<evidence type="ECO:0000256" key="4">
    <source>
        <dbReference type="ARBA" id="ARBA00071824"/>
    </source>
</evidence>
<comment type="similarity">
    <text evidence="1">Belongs to the ParA family.</text>
</comment>
<comment type="subunit">
    <text evidence="3">Dimerizes in the presence of ATP but not ADP; ATP-binding is required for double-stranded (ds)DNA-binding. Interacts with DnaA.</text>
</comment>
<dbReference type="FunFam" id="3.40.50.300:FF:000285">
    <property type="entry name" value="Sporulation initiation inhibitor Soj"/>
    <property type="match status" value="1"/>
</dbReference>
<gene>
    <name evidence="6" type="ORF">FL857_11595</name>
</gene>
<evidence type="ECO:0000313" key="7">
    <source>
        <dbReference type="Proteomes" id="UP000319424"/>
    </source>
</evidence>
<comment type="catalytic activity">
    <reaction evidence="2">
        <text>ATP + H2O = ADP + phosphate + H(+)</text>
        <dbReference type="Rhea" id="RHEA:13065"/>
        <dbReference type="ChEBI" id="CHEBI:15377"/>
        <dbReference type="ChEBI" id="CHEBI:15378"/>
        <dbReference type="ChEBI" id="CHEBI:30616"/>
        <dbReference type="ChEBI" id="CHEBI:43474"/>
        <dbReference type="ChEBI" id="CHEBI:456216"/>
    </reaction>
</comment>
<evidence type="ECO:0000256" key="2">
    <source>
        <dbReference type="ARBA" id="ARBA00049360"/>
    </source>
</evidence>
<evidence type="ECO:0000256" key="3">
    <source>
        <dbReference type="ARBA" id="ARBA00062323"/>
    </source>
</evidence>
<proteinExistence type="inferred from homology"/>
<dbReference type="CDD" id="cd02042">
    <property type="entry name" value="ParAB_family"/>
    <property type="match status" value="1"/>
</dbReference>
<evidence type="ECO:0000256" key="1">
    <source>
        <dbReference type="ARBA" id="ARBA00006976"/>
    </source>
</evidence>
<protein>
    <recommendedName>
        <fullName evidence="4">Sporulation initiation inhibitor protein Soj</fullName>
    </recommendedName>
</protein>